<gene>
    <name evidence="2" type="ORF">SARC_15103</name>
</gene>
<organism evidence="2 3">
    <name type="scientific">Sphaeroforma arctica JP610</name>
    <dbReference type="NCBI Taxonomy" id="667725"/>
    <lineage>
        <taxon>Eukaryota</taxon>
        <taxon>Ichthyosporea</taxon>
        <taxon>Ichthyophonida</taxon>
        <taxon>Sphaeroforma</taxon>
    </lineage>
</organism>
<dbReference type="GeneID" id="25915607"/>
<feature type="non-terminal residue" evidence="2">
    <location>
        <position position="1"/>
    </location>
</feature>
<dbReference type="Proteomes" id="UP000054560">
    <property type="component" value="Unassembled WGS sequence"/>
</dbReference>
<dbReference type="RefSeq" id="XP_014146246.1">
    <property type="nucleotide sequence ID" value="XM_014290771.1"/>
</dbReference>
<sequence>PMRWMLRVLAWQPYMMRWSRFRVREALNTVYTLSILIILLYHYYMDSFLCYIWSS</sequence>
<keyword evidence="3" id="KW-1185">Reference proteome</keyword>
<accession>A0A0L0F6T4</accession>
<evidence type="ECO:0000313" key="2">
    <source>
        <dbReference type="EMBL" id="KNC72344.1"/>
    </source>
</evidence>
<name>A0A0L0F6T4_9EUKA</name>
<protein>
    <submittedName>
        <fullName evidence="2">Uncharacterized protein</fullName>
    </submittedName>
</protein>
<dbReference type="AlphaFoldDB" id="A0A0L0F6T4"/>
<keyword evidence="1" id="KW-1133">Transmembrane helix</keyword>
<dbReference type="EMBL" id="KQ247209">
    <property type="protein sequence ID" value="KNC72344.1"/>
    <property type="molecule type" value="Genomic_DNA"/>
</dbReference>
<keyword evidence="1" id="KW-0472">Membrane</keyword>
<feature type="transmembrane region" description="Helical" evidence="1">
    <location>
        <begin position="26"/>
        <end position="44"/>
    </location>
</feature>
<reference evidence="2 3" key="1">
    <citation type="submission" date="2011-02" db="EMBL/GenBank/DDBJ databases">
        <title>The Genome Sequence of Sphaeroforma arctica JP610.</title>
        <authorList>
            <consortium name="The Broad Institute Genome Sequencing Platform"/>
            <person name="Russ C."/>
            <person name="Cuomo C."/>
            <person name="Young S.K."/>
            <person name="Zeng Q."/>
            <person name="Gargeya S."/>
            <person name="Alvarado L."/>
            <person name="Berlin A."/>
            <person name="Chapman S.B."/>
            <person name="Chen Z."/>
            <person name="Freedman E."/>
            <person name="Gellesch M."/>
            <person name="Goldberg J."/>
            <person name="Griggs A."/>
            <person name="Gujja S."/>
            <person name="Heilman E."/>
            <person name="Heiman D."/>
            <person name="Howarth C."/>
            <person name="Mehta T."/>
            <person name="Neiman D."/>
            <person name="Pearson M."/>
            <person name="Roberts A."/>
            <person name="Saif S."/>
            <person name="Shea T."/>
            <person name="Shenoy N."/>
            <person name="Sisk P."/>
            <person name="Stolte C."/>
            <person name="Sykes S."/>
            <person name="White J."/>
            <person name="Yandava C."/>
            <person name="Burger G."/>
            <person name="Gray M.W."/>
            <person name="Holland P.W.H."/>
            <person name="King N."/>
            <person name="Lang F.B.F."/>
            <person name="Roger A.J."/>
            <person name="Ruiz-Trillo I."/>
            <person name="Haas B."/>
            <person name="Nusbaum C."/>
            <person name="Birren B."/>
        </authorList>
    </citation>
    <scope>NUCLEOTIDE SEQUENCE [LARGE SCALE GENOMIC DNA]</scope>
    <source>
        <strain evidence="2 3">JP610</strain>
    </source>
</reference>
<keyword evidence="1" id="KW-0812">Transmembrane</keyword>
<proteinExistence type="predicted"/>
<evidence type="ECO:0000256" key="1">
    <source>
        <dbReference type="SAM" id="Phobius"/>
    </source>
</evidence>
<evidence type="ECO:0000313" key="3">
    <source>
        <dbReference type="Proteomes" id="UP000054560"/>
    </source>
</evidence>